<comment type="similarity">
    <text evidence="2">Belongs to the major facilitator superfamily. EmrB family.</text>
</comment>
<feature type="transmembrane region" description="Helical" evidence="8">
    <location>
        <begin position="403"/>
        <end position="423"/>
    </location>
</feature>
<dbReference type="PANTHER" id="PTHR42718">
    <property type="entry name" value="MAJOR FACILITATOR SUPERFAMILY MULTIDRUG TRANSPORTER MFSC"/>
    <property type="match status" value="1"/>
</dbReference>
<evidence type="ECO:0000313" key="11">
    <source>
        <dbReference type="Proteomes" id="UP000223071"/>
    </source>
</evidence>
<keyword evidence="7 8" id="KW-0472">Membrane</keyword>
<dbReference type="GO" id="GO:0005886">
    <property type="term" value="C:plasma membrane"/>
    <property type="evidence" value="ECO:0007669"/>
    <property type="project" value="UniProtKB-SubCell"/>
</dbReference>
<name>A0A2A9HG13_TEPT2</name>
<evidence type="ECO:0000256" key="7">
    <source>
        <dbReference type="ARBA" id="ARBA00023136"/>
    </source>
</evidence>
<keyword evidence="4" id="KW-1003">Cell membrane</keyword>
<evidence type="ECO:0000256" key="1">
    <source>
        <dbReference type="ARBA" id="ARBA00004651"/>
    </source>
</evidence>
<feature type="transmembrane region" description="Helical" evidence="8">
    <location>
        <begin position="159"/>
        <end position="181"/>
    </location>
</feature>
<feature type="transmembrane region" description="Helical" evidence="8">
    <location>
        <begin position="98"/>
        <end position="119"/>
    </location>
</feature>
<feature type="transmembrane region" description="Helical" evidence="8">
    <location>
        <begin position="299"/>
        <end position="318"/>
    </location>
</feature>
<dbReference type="Gene3D" id="1.20.1720.10">
    <property type="entry name" value="Multidrug resistance protein D"/>
    <property type="match status" value="1"/>
</dbReference>
<keyword evidence="3" id="KW-0813">Transport</keyword>
<dbReference type="InterPro" id="IPR036259">
    <property type="entry name" value="MFS_trans_sf"/>
</dbReference>
<dbReference type="CDD" id="cd17321">
    <property type="entry name" value="MFS_MMR_MDR_like"/>
    <property type="match status" value="1"/>
</dbReference>
<organism evidence="10 11">
    <name type="scientific">Tepidiforma thermophila (strain KCTC 52669 / CGMCC 1.13589 / G233)</name>
    <dbReference type="NCBI Taxonomy" id="2761530"/>
    <lineage>
        <taxon>Bacteria</taxon>
        <taxon>Bacillati</taxon>
        <taxon>Chloroflexota</taxon>
        <taxon>Tepidiformia</taxon>
        <taxon>Tepidiformales</taxon>
        <taxon>Tepidiformaceae</taxon>
        <taxon>Tepidiforma</taxon>
    </lineage>
</organism>
<dbReference type="InterPro" id="IPR004638">
    <property type="entry name" value="EmrB-like"/>
</dbReference>
<reference evidence="10 11" key="1">
    <citation type="submission" date="2017-09" db="EMBL/GenBank/DDBJ databases">
        <title>Sequencing the genomes of two abundant thermophiles in Great Basin hot springs: Thermocrinis jamiesonii and novel Chloroflexi Thermoflexus hugenholtzii.</title>
        <authorList>
            <person name="Hedlund B."/>
        </authorList>
    </citation>
    <scope>NUCLEOTIDE SEQUENCE [LARGE SCALE GENOMIC DNA]</scope>
    <source>
        <strain evidence="10 11">G233</strain>
    </source>
</reference>
<dbReference type="AlphaFoldDB" id="A0A2A9HG13"/>
<dbReference type="EMBL" id="PDJQ01000001">
    <property type="protein sequence ID" value="PFG74283.1"/>
    <property type="molecule type" value="Genomic_DNA"/>
</dbReference>
<keyword evidence="5 8" id="KW-0812">Transmembrane</keyword>
<sequence>MEYRWRVLAAVAFGTYMATMDFSIVNVALPTLAREFDRSPDTVVWAALVSSLVVTGLTLTAGRAGDLYGRKRVYIVGWAIFTIGMALASIAQTFEQLVAMRFIQSVGVALAIANGNAIVSEAFPPEQRGQALGTTGAVVGAGLMSGPILGGLILEAFSWHAIFALRVPIGIVALLLAWLVIRPSAPAAAVSGRRMDVPGALALFITLSAFLVAVNRGQAWGWTSAPILGLGAAGVVAFVAFLRVEARTPSPVVALSLFRIRAYSVGVSSLALNFAGQSAVTFLLPFYLQEVKGYSTGRVGLIVATVPLMMLLLSPLSGRISDRHRVTHQATLGIALVSLGLLSLATITAETSALGIVARLAIVGIGTSIFMSPNSATIMNSVPPDRLGTASASVATARNIGNAVGLALASAVLVAVATASAGYRPERIADLPEAAIVAGVRAAFLVAGFAAAAAIVASLFRGERRAPLASSPVALRDPLEKSAP</sequence>
<dbReference type="Proteomes" id="UP000223071">
    <property type="component" value="Unassembled WGS sequence"/>
</dbReference>
<dbReference type="Pfam" id="PF07690">
    <property type="entry name" value="MFS_1"/>
    <property type="match status" value="1"/>
</dbReference>
<evidence type="ECO:0000256" key="8">
    <source>
        <dbReference type="SAM" id="Phobius"/>
    </source>
</evidence>
<keyword evidence="11" id="KW-1185">Reference proteome</keyword>
<evidence type="ECO:0000256" key="2">
    <source>
        <dbReference type="ARBA" id="ARBA00008537"/>
    </source>
</evidence>
<feature type="transmembrane region" description="Helical" evidence="8">
    <location>
        <begin position="263"/>
        <end position="287"/>
    </location>
</feature>
<feature type="transmembrane region" description="Helical" evidence="8">
    <location>
        <begin position="435"/>
        <end position="460"/>
    </location>
</feature>
<feature type="domain" description="Major facilitator superfamily (MFS) profile" evidence="9">
    <location>
        <begin position="7"/>
        <end position="465"/>
    </location>
</feature>
<dbReference type="PANTHER" id="PTHR42718:SF9">
    <property type="entry name" value="MAJOR FACILITATOR SUPERFAMILY MULTIDRUG TRANSPORTER MFSC"/>
    <property type="match status" value="1"/>
</dbReference>
<feature type="transmembrane region" description="Helical" evidence="8">
    <location>
        <begin position="43"/>
        <end position="61"/>
    </location>
</feature>
<keyword evidence="6 8" id="KW-1133">Transmembrane helix</keyword>
<comment type="caution">
    <text evidence="10">The sequence shown here is derived from an EMBL/GenBank/DDBJ whole genome shotgun (WGS) entry which is preliminary data.</text>
</comment>
<evidence type="ECO:0000259" key="9">
    <source>
        <dbReference type="PROSITE" id="PS50850"/>
    </source>
</evidence>
<evidence type="ECO:0000256" key="4">
    <source>
        <dbReference type="ARBA" id="ARBA00022475"/>
    </source>
</evidence>
<accession>A0A2A9HG13</accession>
<comment type="subcellular location">
    <subcellularLocation>
        <location evidence="1">Cell membrane</location>
        <topology evidence="1">Multi-pass membrane protein</topology>
    </subcellularLocation>
</comment>
<dbReference type="NCBIfam" id="TIGR00711">
    <property type="entry name" value="efflux_EmrB"/>
    <property type="match status" value="1"/>
</dbReference>
<dbReference type="PRINTS" id="PR01036">
    <property type="entry name" value="TCRTETB"/>
</dbReference>
<feature type="transmembrane region" description="Helical" evidence="8">
    <location>
        <begin position="353"/>
        <end position="371"/>
    </location>
</feature>
<evidence type="ECO:0000256" key="6">
    <source>
        <dbReference type="ARBA" id="ARBA00022989"/>
    </source>
</evidence>
<feature type="transmembrane region" description="Helical" evidence="8">
    <location>
        <begin position="197"/>
        <end position="214"/>
    </location>
</feature>
<gene>
    <name evidence="10" type="ORF">A9A59_1498</name>
</gene>
<dbReference type="RefSeq" id="WP_165772570.1">
    <property type="nucleotide sequence ID" value="NZ_PDJQ01000001.1"/>
</dbReference>
<proteinExistence type="inferred from homology"/>
<dbReference type="InterPro" id="IPR011701">
    <property type="entry name" value="MFS"/>
</dbReference>
<feature type="transmembrane region" description="Helical" evidence="8">
    <location>
        <begin position="73"/>
        <end position="92"/>
    </location>
</feature>
<dbReference type="PROSITE" id="PS50850">
    <property type="entry name" value="MFS"/>
    <property type="match status" value="1"/>
</dbReference>
<feature type="transmembrane region" description="Helical" evidence="8">
    <location>
        <begin position="330"/>
        <end position="347"/>
    </location>
</feature>
<protein>
    <submittedName>
        <fullName evidence="10">EmrB/QacA subfamily drug resistance transporter</fullName>
    </submittedName>
</protein>
<dbReference type="SUPFAM" id="SSF103473">
    <property type="entry name" value="MFS general substrate transporter"/>
    <property type="match status" value="1"/>
</dbReference>
<dbReference type="InterPro" id="IPR020846">
    <property type="entry name" value="MFS_dom"/>
</dbReference>
<evidence type="ECO:0000256" key="5">
    <source>
        <dbReference type="ARBA" id="ARBA00022692"/>
    </source>
</evidence>
<dbReference type="Gene3D" id="1.20.1250.20">
    <property type="entry name" value="MFS general substrate transporter like domains"/>
    <property type="match status" value="1"/>
</dbReference>
<feature type="transmembrane region" description="Helical" evidence="8">
    <location>
        <begin position="220"/>
        <end position="242"/>
    </location>
</feature>
<dbReference type="GO" id="GO:0022857">
    <property type="term" value="F:transmembrane transporter activity"/>
    <property type="evidence" value="ECO:0007669"/>
    <property type="project" value="InterPro"/>
</dbReference>
<feature type="transmembrane region" description="Helical" evidence="8">
    <location>
        <begin position="131"/>
        <end position="153"/>
    </location>
</feature>
<evidence type="ECO:0000256" key="3">
    <source>
        <dbReference type="ARBA" id="ARBA00022448"/>
    </source>
</evidence>
<evidence type="ECO:0000313" key="10">
    <source>
        <dbReference type="EMBL" id="PFG74283.1"/>
    </source>
</evidence>